<protein>
    <submittedName>
        <fullName evidence="2">Uncharacterized protein</fullName>
    </submittedName>
</protein>
<evidence type="ECO:0000313" key="3">
    <source>
        <dbReference type="Proteomes" id="UP000298264"/>
    </source>
</evidence>
<feature type="transmembrane region" description="Helical" evidence="1">
    <location>
        <begin position="63"/>
        <end position="80"/>
    </location>
</feature>
<comment type="caution">
    <text evidence="2">The sequence shown here is derived from an EMBL/GenBank/DDBJ whole genome shotgun (WGS) entry which is preliminary data.</text>
</comment>
<proteinExistence type="predicted"/>
<keyword evidence="1" id="KW-0472">Membrane</keyword>
<feature type="transmembrane region" description="Helical" evidence="1">
    <location>
        <begin position="100"/>
        <end position="122"/>
    </location>
</feature>
<dbReference type="EMBL" id="RQHV01000042">
    <property type="protein sequence ID" value="TGN10904.1"/>
    <property type="molecule type" value="Genomic_DNA"/>
</dbReference>
<name>A0A4R9LP93_9LEPT</name>
<keyword evidence="1" id="KW-0812">Transmembrane</keyword>
<evidence type="ECO:0000256" key="1">
    <source>
        <dbReference type="SAM" id="Phobius"/>
    </source>
</evidence>
<accession>A0A4R9LP93</accession>
<dbReference type="AlphaFoldDB" id="A0A4R9LP93"/>
<keyword evidence="3" id="KW-1185">Reference proteome</keyword>
<gene>
    <name evidence="2" type="ORF">EHS11_06890</name>
</gene>
<sequence length="131" mass="14954">MKSYYEGDNPVFATFLITEKNPTEWAIAMTWLLPFQILHALVFVFFLILIWDWFAAQNFTKRFLTVFWLKGLVGGIASIGPSPGNLEGFLFFLSSVTTSIHLLVAFEVLLQSALTAFVFVFWTKNFKTDSP</sequence>
<evidence type="ECO:0000313" key="2">
    <source>
        <dbReference type="EMBL" id="TGN10904.1"/>
    </source>
</evidence>
<feature type="transmembrane region" description="Helical" evidence="1">
    <location>
        <begin position="25"/>
        <end position="51"/>
    </location>
</feature>
<reference evidence="2" key="1">
    <citation type="journal article" date="2019" name="PLoS Negl. Trop. Dis.">
        <title>Revisiting the worldwide diversity of Leptospira species in the environment.</title>
        <authorList>
            <person name="Vincent A.T."/>
            <person name="Schiettekatte O."/>
            <person name="Bourhy P."/>
            <person name="Veyrier F.J."/>
            <person name="Picardeau M."/>
        </authorList>
    </citation>
    <scope>NUCLEOTIDE SEQUENCE [LARGE SCALE GENOMIC DNA]</scope>
    <source>
        <strain evidence="2">201400974</strain>
    </source>
</reference>
<dbReference type="Proteomes" id="UP000298264">
    <property type="component" value="Unassembled WGS sequence"/>
</dbReference>
<keyword evidence="1" id="KW-1133">Transmembrane helix</keyword>
<organism evidence="2 3">
    <name type="scientific">Leptospira ilyithenensis</name>
    <dbReference type="NCBI Taxonomy" id="2484901"/>
    <lineage>
        <taxon>Bacteria</taxon>
        <taxon>Pseudomonadati</taxon>
        <taxon>Spirochaetota</taxon>
        <taxon>Spirochaetia</taxon>
        <taxon>Leptospirales</taxon>
        <taxon>Leptospiraceae</taxon>
        <taxon>Leptospira</taxon>
    </lineage>
</organism>